<keyword evidence="2" id="KW-1185">Reference proteome</keyword>
<evidence type="ECO:0000313" key="2">
    <source>
        <dbReference type="Proteomes" id="UP001041814"/>
    </source>
</evidence>
<evidence type="ECO:0000313" key="1">
    <source>
        <dbReference type="EMBL" id="MBK1713167.1"/>
    </source>
</evidence>
<dbReference type="Proteomes" id="UP001041814">
    <property type="component" value="Unassembled WGS sequence"/>
</dbReference>
<reference evidence="1" key="2">
    <citation type="journal article" date="2020" name="Microorganisms">
        <title>Osmotic Adaptation and Compatible Solute Biosynthesis of Phototrophic Bacteria as Revealed from Genome Analyses.</title>
        <authorList>
            <person name="Imhoff J.F."/>
            <person name="Rahn T."/>
            <person name="Kunzel S."/>
            <person name="Keller A."/>
            <person name="Neulinger S.C."/>
        </authorList>
    </citation>
    <scope>NUCLEOTIDE SEQUENCE</scope>
    <source>
        <strain evidence="1">IM 151</strain>
    </source>
</reference>
<proteinExistence type="predicted"/>
<gene>
    <name evidence="1" type="ORF">CKO43_10280</name>
</gene>
<dbReference type="EMBL" id="NRRU01000032">
    <property type="protein sequence ID" value="MBK1713167.1"/>
    <property type="molecule type" value="Genomic_DNA"/>
</dbReference>
<organism evidence="1 2">
    <name type="scientific">Rubrivivax gelatinosus</name>
    <name type="common">Rhodocyclus gelatinosus</name>
    <name type="synonym">Rhodopseudomonas gelatinosa</name>
    <dbReference type="NCBI Taxonomy" id="28068"/>
    <lineage>
        <taxon>Bacteria</taxon>
        <taxon>Pseudomonadati</taxon>
        <taxon>Pseudomonadota</taxon>
        <taxon>Betaproteobacteria</taxon>
        <taxon>Burkholderiales</taxon>
        <taxon>Sphaerotilaceae</taxon>
        <taxon>Rubrivivax</taxon>
    </lineage>
</organism>
<dbReference type="InterPro" id="IPR032556">
    <property type="entry name" value="DUF4936"/>
</dbReference>
<dbReference type="Pfam" id="PF16290">
    <property type="entry name" value="DUF4936"/>
    <property type="match status" value="1"/>
</dbReference>
<name>A0ABS1DT32_RUBGE</name>
<accession>A0ABS1DT32</accession>
<reference evidence="1" key="1">
    <citation type="submission" date="2017-08" db="EMBL/GenBank/DDBJ databases">
        <authorList>
            <person name="Imhoff J.F."/>
            <person name="Rahn T."/>
            <person name="Kuenzel S."/>
            <person name="Neulinger S.C."/>
        </authorList>
    </citation>
    <scope>NUCLEOTIDE SEQUENCE</scope>
    <source>
        <strain evidence="1">IM 151</strain>
    </source>
</reference>
<protein>
    <submittedName>
        <fullName evidence="1">DUF4936 domain-containing protein</fullName>
    </submittedName>
</protein>
<comment type="caution">
    <text evidence="1">The sequence shown here is derived from an EMBL/GenBank/DDBJ whole genome shotgun (WGS) entry which is preliminary data.</text>
</comment>
<sequence>MRRYVYYRVAEDQVGGCSAAVLALFRQLRTEYAGASFELLRRPEARDGLATLMEVHAGLADEAAADAVEARLAAALQPWIAGPRHVERFLPLG</sequence>